<dbReference type="InterPro" id="IPR008969">
    <property type="entry name" value="CarboxyPept-like_regulatory"/>
</dbReference>
<feature type="domain" description="Peptidase S8/S53" evidence="7">
    <location>
        <begin position="150"/>
        <end position="430"/>
    </location>
</feature>
<dbReference type="RefSeq" id="WP_189654019.1">
    <property type="nucleotide sequence ID" value="NZ_BMRC01000054.1"/>
</dbReference>
<name>A0ABV5IU25_9ACTN</name>
<feature type="signal peptide" evidence="6">
    <location>
        <begin position="1"/>
        <end position="23"/>
    </location>
</feature>
<gene>
    <name evidence="8" type="ORF">ACFFV7_40680</name>
</gene>
<evidence type="ECO:0000256" key="1">
    <source>
        <dbReference type="ARBA" id="ARBA00011073"/>
    </source>
</evidence>
<dbReference type="PANTHER" id="PTHR43806:SF67">
    <property type="entry name" value="EGF-LIKE DOMAIN-CONTAINING PROTEIN"/>
    <property type="match status" value="1"/>
</dbReference>
<feature type="chain" id="PRO_5045376037" evidence="6">
    <location>
        <begin position="24"/>
        <end position="1235"/>
    </location>
</feature>
<evidence type="ECO:0000256" key="2">
    <source>
        <dbReference type="ARBA" id="ARBA00022670"/>
    </source>
</evidence>
<dbReference type="InterPro" id="IPR050131">
    <property type="entry name" value="Peptidase_S8_subtilisin-like"/>
</dbReference>
<dbReference type="PROSITE" id="PS00138">
    <property type="entry name" value="SUBTILASE_SER"/>
    <property type="match status" value="1"/>
</dbReference>
<comment type="caution">
    <text evidence="8">The sequence shown here is derived from an EMBL/GenBank/DDBJ whole genome shotgun (WGS) entry which is preliminary data.</text>
</comment>
<dbReference type="PROSITE" id="PS51892">
    <property type="entry name" value="SUBTILASE"/>
    <property type="match status" value="1"/>
</dbReference>
<evidence type="ECO:0000256" key="6">
    <source>
        <dbReference type="SAM" id="SignalP"/>
    </source>
</evidence>
<protein>
    <submittedName>
        <fullName evidence="8">S8 family serine peptidase</fullName>
    </submittedName>
</protein>
<evidence type="ECO:0000256" key="5">
    <source>
        <dbReference type="PROSITE-ProRule" id="PRU01240"/>
    </source>
</evidence>
<keyword evidence="4 5" id="KW-0720">Serine protease</keyword>
<reference evidence="8 9" key="1">
    <citation type="submission" date="2024-09" db="EMBL/GenBank/DDBJ databases">
        <authorList>
            <person name="Sun Q."/>
            <person name="Mori K."/>
        </authorList>
    </citation>
    <scope>NUCLEOTIDE SEQUENCE [LARGE SCALE GENOMIC DNA]</scope>
    <source>
        <strain evidence="8 9">CCM 3426</strain>
    </source>
</reference>
<dbReference type="InterPro" id="IPR023828">
    <property type="entry name" value="Peptidase_S8_Ser-AS"/>
</dbReference>
<dbReference type="SUPFAM" id="SSF49464">
    <property type="entry name" value="Carboxypeptidase regulatory domain-like"/>
    <property type="match status" value="3"/>
</dbReference>
<dbReference type="Proteomes" id="UP001589647">
    <property type="component" value="Unassembled WGS sequence"/>
</dbReference>
<feature type="active site" description="Charge relay system" evidence="5">
    <location>
        <position position="206"/>
    </location>
</feature>
<dbReference type="SUPFAM" id="SSF52743">
    <property type="entry name" value="Subtilisin-like"/>
    <property type="match status" value="1"/>
</dbReference>
<dbReference type="InterPro" id="IPR036852">
    <property type="entry name" value="Peptidase_S8/S53_dom_sf"/>
</dbReference>
<dbReference type="InterPro" id="IPR015915">
    <property type="entry name" value="Kelch-typ_b-propeller"/>
</dbReference>
<sequence>MVRYVLAVIAMLLALVVPAPAQASTGDFWVEFKAQANLKSAPAIKDWSARGAAVVDELRSTATSSQAGVVGLLKDAGASYTSLYINNSIYVRGGSAVLMEKIGKDPAVARVRAPRVYELPQPSLGAAGTPEWGVSAIQADKVWDAYKTTGTGIVVGNIDSGVDFQHPALVSTYRGNNGDGTFTHDYNWYDPTQICAGTQPCDNFGHGTHTMGTMVGQGGIGVAPGSRWIAAKGCPNFQCTDVTLALAAQWMLAPTAADGSAPDPAKRPNILNNSWSSAPGDEWYRDYVRQWVAAGIFPAFAVGNDGPSCGTQHSPGEYPESYAVGAVDQNGLIASFSSRGTDGTPDSKPDIVAPGQGIRSSVPGGGYQVQNGTSMATPHVSGAVALLWSATPALVGDIAATRAVLSATARDHDDTSCGGTPEDNNVYGEGMLDVYRAVGASPRAGTGTLTGTINDKSSGKPLAGVRVTATGPRTLDTVTGSDGAFRLYLDPGDYSVSTALFGFDASVVDGVRLATGASVTRDLALTATPTAKVQVKVTDASGHGWPLPATIAIEGKTWSTEPGDGSATLDLPKGGPYEVRVTPRYPGYQAVTGQITVSGDATQKFKAVLDPAACAAAPGYDAACKALAGGLVYGDVTDANTRKPVVTASVSADGGAPNASQAPDGFYWVFVPASGKPVVAAEQRGYQPASARVRSGADQVSRIDFALKAGLLSVASDDDISRSVQLGDKQRERITLTNRGTAPVTYSLAESRQQAPALGAGAPLRRVAVPGLSPGVNPPAGNAAVADGPSSDAWGAVADYPTTIRDNAAAYHDGKVYSFGGSLLGEGGTPASYAYDPVEGGWTRLADMPEARQKPASGFVDGKFYVVAGWGPQGEPGATTLVYDPAADRWTKGADNPRPWGAVGSAVLEGKIYSVGGCTGECQTATDQVTVYDVAGDRFREAAPYPEPISWAACAGIDGKVVCAGGLAAGPEGTRRAYAYDPAANRWSKVAELPTDLWASSYSAASGQLVVAGGVTQGGSVLTNEAFAYDPDADTWSAIANSRYALFRGAGACGFYKIGGANGPRVTPFSELLPGYDGCDPAGTDAPWLSESPTRGTLSPGATARVTLTLDARRLTQPGIRSARLTINEDTPYPAPHLDVTLKATPPKHWAMVFGQILSRSCDGTTAPLPGATLTTRGQTLGTTVDGRYSGWFKPGLHTFTVTADGHKPADFTARTLPATETRHSLTLTRTPCTG</sequence>
<dbReference type="Pfam" id="PF00082">
    <property type="entry name" value="Peptidase_S8"/>
    <property type="match status" value="1"/>
</dbReference>
<dbReference type="Pfam" id="PF13620">
    <property type="entry name" value="CarboxypepD_reg"/>
    <property type="match status" value="1"/>
</dbReference>
<organism evidence="8 9">
    <name type="scientific">Nonomuraea spiralis</name>
    <dbReference type="NCBI Taxonomy" id="46182"/>
    <lineage>
        <taxon>Bacteria</taxon>
        <taxon>Bacillati</taxon>
        <taxon>Actinomycetota</taxon>
        <taxon>Actinomycetes</taxon>
        <taxon>Streptosporangiales</taxon>
        <taxon>Streptosporangiaceae</taxon>
        <taxon>Nonomuraea</taxon>
    </lineage>
</organism>
<keyword evidence="3 5" id="KW-0378">Hydrolase</keyword>
<feature type="active site" description="Charge relay system" evidence="5">
    <location>
        <position position="374"/>
    </location>
</feature>
<evidence type="ECO:0000259" key="7">
    <source>
        <dbReference type="Pfam" id="PF00082"/>
    </source>
</evidence>
<dbReference type="PANTHER" id="PTHR43806">
    <property type="entry name" value="PEPTIDASE S8"/>
    <property type="match status" value="1"/>
</dbReference>
<evidence type="ECO:0000256" key="3">
    <source>
        <dbReference type="ARBA" id="ARBA00022801"/>
    </source>
</evidence>
<keyword evidence="9" id="KW-1185">Reference proteome</keyword>
<dbReference type="InterPro" id="IPR015500">
    <property type="entry name" value="Peptidase_S8_subtilisin-rel"/>
</dbReference>
<evidence type="ECO:0000313" key="9">
    <source>
        <dbReference type="Proteomes" id="UP001589647"/>
    </source>
</evidence>
<dbReference type="InterPro" id="IPR000209">
    <property type="entry name" value="Peptidase_S8/S53_dom"/>
</dbReference>
<dbReference type="EMBL" id="JBHMEI010000059">
    <property type="protein sequence ID" value="MFB9207558.1"/>
    <property type="molecule type" value="Genomic_DNA"/>
</dbReference>
<dbReference type="SMART" id="SM00612">
    <property type="entry name" value="Kelch"/>
    <property type="match status" value="5"/>
</dbReference>
<dbReference type="PRINTS" id="PR00723">
    <property type="entry name" value="SUBTILISIN"/>
</dbReference>
<dbReference type="Gene3D" id="2.120.10.80">
    <property type="entry name" value="Kelch-type beta propeller"/>
    <property type="match status" value="2"/>
</dbReference>
<keyword evidence="6" id="KW-0732">Signal</keyword>
<dbReference type="SUPFAM" id="SSF117281">
    <property type="entry name" value="Kelch motif"/>
    <property type="match status" value="1"/>
</dbReference>
<evidence type="ECO:0000256" key="4">
    <source>
        <dbReference type="ARBA" id="ARBA00022825"/>
    </source>
</evidence>
<comment type="similarity">
    <text evidence="1 5">Belongs to the peptidase S8 family.</text>
</comment>
<dbReference type="Pfam" id="PF01344">
    <property type="entry name" value="Kelch_1"/>
    <property type="match status" value="3"/>
</dbReference>
<evidence type="ECO:0000313" key="8">
    <source>
        <dbReference type="EMBL" id="MFB9207558.1"/>
    </source>
</evidence>
<dbReference type="InterPro" id="IPR006652">
    <property type="entry name" value="Kelch_1"/>
</dbReference>
<dbReference type="Gene3D" id="2.60.40.1120">
    <property type="entry name" value="Carboxypeptidase-like, regulatory domain"/>
    <property type="match status" value="3"/>
</dbReference>
<feature type="active site" description="Charge relay system" evidence="5">
    <location>
        <position position="159"/>
    </location>
</feature>
<proteinExistence type="inferred from homology"/>
<accession>A0ABV5IU25</accession>
<dbReference type="Gene3D" id="3.40.50.200">
    <property type="entry name" value="Peptidase S8/S53 domain"/>
    <property type="match status" value="1"/>
</dbReference>
<keyword evidence="2 5" id="KW-0645">Protease</keyword>